<accession>A0A1G4SWT9</accession>
<dbReference type="EMBL" id="FMTP01000003">
    <property type="protein sequence ID" value="SCW72759.1"/>
    <property type="molecule type" value="Genomic_DNA"/>
</dbReference>
<organism evidence="1 2">
    <name type="scientific">Ancylobacter rudongensis</name>
    <dbReference type="NCBI Taxonomy" id="177413"/>
    <lineage>
        <taxon>Bacteria</taxon>
        <taxon>Pseudomonadati</taxon>
        <taxon>Pseudomonadota</taxon>
        <taxon>Alphaproteobacteria</taxon>
        <taxon>Hyphomicrobiales</taxon>
        <taxon>Xanthobacteraceae</taxon>
        <taxon>Ancylobacter</taxon>
    </lineage>
</organism>
<evidence type="ECO:0000313" key="2">
    <source>
        <dbReference type="Proteomes" id="UP000198889"/>
    </source>
</evidence>
<evidence type="ECO:0008006" key="3">
    <source>
        <dbReference type="Google" id="ProtNLM"/>
    </source>
</evidence>
<dbReference type="AlphaFoldDB" id="A0A1G4SWT9"/>
<sequence>MTKHYTAYIDEAGDEGIGKLAAGPVGGQSRWLVLGACIVSRENDLKLPAWRDKILSRFPDKKSRDLHFRELKHEQKIVVCQELSGLPIGVSLAFSHKVTIPGTKWESIFKQKGYLYNYLLRWLLERVTMTCERAAGGDQCVLKIVFSRRGGTDYQAMKDYLCLMRDGNEVMRPVRSIRWNVLDIDTISVENHKKWAGLQLADCVTSAGFCALEPNRYGNYESSYARILRERFIKHNGSIFNCGITAVPSLWRCNIDDAQREFFESFR</sequence>
<dbReference type="InterPro" id="IPR024524">
    <property type="entry name" value="DUF3800"/>
</dbReference>
<dbReference type="RefSeq" id="WP_091439980.1">
    <property type="nucleotide sequence ID" value="NZ_FMTP01000003.1"/>
</dbReference>
<keyword evidence="2" id="KW-1185">Reference proteome</keyword>
<dbReference type="STRING" id="177413.SAMN05660859_2521"/>
<dbReference type="Pfam" id="PF12686">
    <property type="entry name" value="DUF3800"/>
    <property type="match status" value="1"/>
</dbReference>
<dbReference type="Proteomes" id="UP000198889">
    <property type="component" value="Unassembled WGS sequence"/>
</dbReference>
<reference evidence="2" key="1">
    <citation type="submission" date="2016-10" db="EMBL/GenBank/DDBJ databases">
        <authorList>
            <person name="Varghese N."/>
            <person name="Submissions S."/>
        </authorList>
    </citation>
    <scope>NUCLEOTIDE SEQUENCE [LARGE SCALE GENOMIC DNA]</scope>
    <source>
        <strain evidence="2">CGMCC 1.1761</strain>
    </source>
</reference>
<protein>
    <recommendedName>
        <fullName evidence="3">DUF3800 domain-containing protein</fullName>
    </recommendedName>
</protein>
<evidence type="ECO:0000313" key="1">
    <source>
        <dbReference type="EMBL" id="SCW72759.1"/>
    </source>
</evidence>
<gene>
    <name evidence="1" type="ORF">SAMN05660859_2521</name>
</gene>
<proteinExistence type="predicted"/>
<name>A0A1G4SWT9_9HYPH</name>